<name>A0A2V3UAX4_9HYPH</name>
<comment type="caution">
    <text evidence="1">The sequence shown here is derived from an EMBL/GenBank/DDBJ whole genome shotgun (WGS) entry which is preliminary data.</text>
</comment>
<dbReference type="Proteomes" id="UP000248021">
    <property type="component" value="Unassembled WGS sequence"/>
</dbReference>
<dbReference type="OrthoDB" id="7870562at2"/>
<keyword evidence="2" id="KW-1185">Reference proteome</keyword>
<organism evidence="1 2">
    <name type="scientific">Chelatococcus asaccharovorans</name>
    <dbReference type="NCBI Taxonomy" id="28210"/>
    <lineage>
        <taxon>Bacteria</taxon>
        <taxon>Pseudomonadati</taxon>
        <taxon>Pseudomonadota</taxon>
        <taxon>Alphaproteobacteria</taxon>
        <taxon>Hyphomicrobiales</taxon>
        <taxon>Chelatococcaceae</taxon>
        <taxon>Chelatococcus</taxon>
    </lineage>
</organism>
<gene>
    <name evidence="1" type="ORF">C7450_10479</name>
</gene>
<proteinExistence type="predicted"/>
<dbReference type="AlphaFoldDB" id="A0A2V3UAX4"/>
<dbReference type="EMBL" id="QJJK01000004">
    <property type="protein sequence ID" value="PXW60028.1"/>
    <property type="molecule type" value="Genomic_DNA"/>
</dbReference>
<accession>A0A2V3UAX4</accession>
<sequence>MTGISRRDIDTLVGTVDDMIATEMIGTGASTAELEEAMARLDDRANQAALHSSPTRRVRRLIDLLLAVGLPSAQLQPGMT</sequence>
<evidence type="ECO:0000313" key="1">
    <source>
        <dbReference type="EMBL" id="PXW60028.1"/>
    </source>
</evidence>
<protein>
    <submittedName>
        <fullName evidence="1">Uncharacterized protein</fullName>
    </submittedName>
</protein>
<dbReference type="RefSeq" id="WP_146227320.1">
    <property type="nucleotide sequence ID" value="NZ_JAHBRY010000001.1"/>
</dbReference>
<reference evidence="1 2" key="1">
    <citation type="submission" date="2018-05" db="EMBL/GenBank/DDBJ databases">
        <title>Genomic Encyclopedia of Type Strains, Phase IV (KMG-IV): sequencing the most valuable type-strain genomes for metagenomic binning, comparative biology and taxonomic classification.</title>
        <authorList>
            <person name="Goeker M."/>
        </authorList>
    </citation>
    <scope>NUCLEOTIDE SEQUENCE [LARGE SCALE GENOMIC DNA]</scope>
    <source>
        <strain evidence="1 2">DSM 6462</strain>
    </source>
</reference>
<evidence type="ECO:0000313" key="2">
    <source>
        <dbReference type="Proteomes" id="UP000248021"/>
    </source>
</evidence>